<dbReference type="Gene3D" id="3.40.50.1390">
    <property type="entry name" value="Resolvase, N-terminal catalytic domain"/>
    <property type="match status" value="1"/>
</dbReference>
<comment type="caution">
    <text evidence="7">The sequence shown here is derived from an EMBL/GenBank/DDBJ whole genome shotgun (WGS) entry which is preliminary data.</text>
</comment>
<feature type="domain" description="Resolvase/invertase-type recombinase catalytic" evidence="6">
    <location>
        <begin position="1"/>
        <end position="134"/>
    </location>
</feature>
<keyword evidence="2" id="KW-0229">DNA integration</keyword>
<evidence type="ECO:0000256" key="3">
    <source>
        <dbReference type="ARBA" id="ARBA00023125"/>
    </source>
</evidence>
<dbReference type="InterPro" id="IPR050639">
    <property type="entry name" value="SSR_resolvase"/>
</dbReference>
<dbReference type="AlphaFoldDB" id="A0A6N7XJC5"/>
<evidence type="ECO:0000313" key="7">
    <source>
        <dbReference type="EMBL" id="MSU02159.1"/>
    </source>
</evidence>
<dbReference type="CDD" id="cd03768">
    <property type="entry name" value="SR_ResInv"/>
    <property type="match status" value="1"/>
</dbReference>
<keyword evidence="8" id="KW-1185">Reference proteome</keyword>
<dbReference type="Pfam" id="PF02796">
    <property type="entry name" value="HTH_7"/>
    <property type="match status" value="1"/>
</dbReference>
<dbReference type="PANTHER" id="PTHR30461:SF2">
    <property type="entry name" value="SERINE RECOMBINASE PINE-RELATED"/>
    <property type="match status" value="1"/>
</dbReference>
<dbReference type="Pfam" id="PF00239">
    <property type="entry name" value="Resolvase"/>
    <property type="match status" value="1"/>
</dbReference>
<evidence type="ECO:0000256" key="1">
    <source>
        <dbReference type="ARBA" id="ARBA00009913"/>
    </source>
</evidence>
<dbReference type="InterPro" id="IPR006119">
    <property type="entry name" value="Resolv_N"/>
</dbReference>
<dbReference type="PANTHER" id="PTHR30461">
    <property type="entry name" value="DNA-INVERTASE FROM LAMBDOID PROPHAGE"/>
    <property type="match status" value="1"/>
</dbReference>
<organism evidence="7 8">
    <name type="scientific">Tissierella pigra</name>
    <dbReference type="NCBI Taxonomy" id="2607614"/>
    <lineage>
        <taxon>Bacteria</taxon>
        <taxon>Bacillati</taxon>
        <taxon>Bacillota</taxon>
        <taxon>Tissierellia</taxon>
        <taxon>Tissierellales</taxon>
        <taxon>Tissierellaceae</taxon>
        <taxon>Tissierella</taxon>
    </lineage>
</organism>
<evidence type="ECO:0000256" key="2">
    <source>
        <dbReference type="ARBA" id="ARBA00022908"/>
    </source>
</evidence>
<keyword evidence="3" id="KW-0238">DNA-binding</keyword>
<dbReference type="RefSeq" id="WP_154440810.1">
    <property type="nucleotide sequence ID" value="NZ_VUNQ01000025.1"/>
</dbReference>
<evidence type="ECO:0000256" key="4">
    <source>
        <dbReference type="ARBA" id="ARBA00023172"/>
    </source>
</evidence>
<comment type="similarity">
    <text evidence="1">Belongs to the site-specific recombinase resolvase family.</text>
</comment>
<dbReference type="SUPFAM" id="SSF53041">
    <property type="entry name" value="Resolvase-like"/>
    <property type="match status" value="1"/>
</dbReference>
<keyword evidence="4" id="KW-0233">DNA recombination</keyword>
<dbReference type="Proteomes" id="UP000469523">
    <property type="component" value="Unassembled WGS sequence"/>
</dbReference>
<dbReference type="EMBL" id="VUNQ01000025">
    <property type="protein sequence ID" value="MSU02159.1"/>
    <property type="molecule type" value="Genomic_DNA"/>
</dbReference>
<dbReference type="PROSITE" id="PS51736">
    <property type="entry name" value="RECOMBINASES_3"/>
    <property type="match status" value="1"/>
</dbReference>
<dbReference type="GO" id="GO:0015074">
    <property type="term" value="P:DNA integration"/>
    <property type="evidence" value="ECO:0007669"/>
    <property type="project" value="UniProtKB-KW"/>
</dbReference>
<dbReference type="GO" id="GO:0000150">
    <property type="term" value="F:DNA strand exchange activity"/>
    <property type="evidence" value="ECO:0007669"/>
    <property type="project" value="InterPro"/>
</dbReference>
<dbReference type="InterPro" id="IPR036162">
    <property type="entry name" value="Resolvase-like_N_sf"/>
</dbReference>
<dbReference type="GO" id="GO:0003677">
    <property type="term" value="F:DNA binding"/>
    <property type="evidence" value="ECO:0007669"/>
    <property type="project" value="UniProtKB-KW"/>
</dbReference>
<feature type="active site" description="O-(5'-phospho-DNA)-serine intermediate" evidence="5">
    <location>
        <position position="9"/>
    </location>
</feature>
<evidence type="ECO:0000256" key="5">
    <source>
        <dbReference type="PIRSR" id="PIRSR606118-50"/>
    </source>
</evidence>
<reference evidence="7 8" key="1">
    <citation type="submission" date="2019-09" db="EMBL/GenBank/DDBJ databases">
        <title>In-depth cultivation of the pig gut microbiome towards novel bacterial diversity and tailored functional studies.</title>
        <authorList>
            <person name="Wylensek D."/>
            <person name="Hitch T.C.A."/>
            <person name="Clavel T."/>
        </authorList>
    </citation>
    <scope>NUCLEOTIDE SEQUENCE [LARGE SCALE GENOMIC DNA]</scope>
    <source>
        <strain evidence="7 8">WCA3-693-APC-4?</strain>
    </source>
</reference>
<dbReference type="InterPro" id="IPR006120">
    <property type="entry name" value="Resolvase_HTH_dom"/>
</dbReference>
<dbReference type="Gene3D" id="1.10.10.60">
    <property type="entry name" value="Homeodomain-like"/>
    <property type="match status" value="1"/>
</dbReference>
<dbReference type="InterPro" id="IPR006118">
    <property type="entry name" value="Recombinase_CS"/>
</dbReference>
<gene>
    <name evidence="7" type="ORF">FYJ83_11820</name>
</gene>
<name>A0A6N7XJC5_9FIRM</name>
<protein>
    <submittedName>
        <fullName evidence="7">Recombinase family protein</fullName>
    </submittedName>
</protein>
<accession>A0A6N7XJC5</accession>
<sequence length="186" mass="21496">MKFGYVRESMDENDMDFQIDALESYGVDEIYIEYSYNKNPKNTKLDELIEKLRTGDTLVVYELDRLGKTIKGLQELAEYFSLKKINLIVIKDNIDTTTNIGRYFLYLMCILGDMERSVLQEITKIGIETAKSEGRAGGRPGKPDNEVKEVLKLYKKGRYSIGEISEKTGWATSTIYKYIREDKKKP</sequence>
<proteinExistence type="inferred from homology"/>
<evidence type="ECO:0000313" key="8">
    <source>
        <dbReference type="Proteomes" id="UP000469523"/>
    </source>
</evidence>
<dbReference type="PROSITE" id="PS00398">
    <property type="entry name" value="RECOMBINASES_2"/>
    <property type="match status" value="1"/>
</dbReference>
<dbReference type="SMART" id="SM00857">
    <property type="entry name" value="Resolvase"/>
    <property type="match status" value="1"/>
</dbReference>
<evidence type="ECO:0000259" key="6">
    <source>
        <dbReference type="PROSITE" id="PS51736"/>
    </source>
</evidence>